<dbReference type="AlphaFoldDB" id="A0AAQ3STH5"/>
<evidence type="ECO:0000313" key="2">
    <source>
        <dbReference type="EMBL" id="WVZ60094.1"/>
    </source>
</evidence>
<sequence length="75" mass="7914">MLCNCQRDGNDRIIASVSHRFVGPACQSNCIFFWRVLAAPSQAEPPLPAAPPSPLRPGSPAAPLLPAALSPPRRG</sequence>
<feature type="compositionally biased region" description="Low complexity" evidence="1">
    <location>
        <begin position="58"/>
        <end position="75"/>
    </location>
</feature>
<feature type="region of interest" description="Disordered" evidence="1">
    <location>
        <begin position="43"/>
        <end position="75"/>
    </location>
</feature>
<feature type="compositionally biased region" description="Pro residues" evidence="1">
    <location>
        <begin position="43"/>
        <end position="57"/>
    </location>
</feature>
<keyword evidence="3" id="KW-1185">Reference proteome</keyword>
<evidence type="ECO:0000313" key="3">
    <source>
        <dbReference type="Proteomes" id="UP001341281"/>
    </source>
</evidence>
<protein>
    <submittedName>
        <fullName evidence="2">Uncharacterized protein</fullName>
    </submittedName>
</protein>
<dbReference type="Proteomes" id="UP001341281">
    <property type="component" value="Chromosome 02"/>
</dbReference>
<proteinExistence type="predicted"/>
<reference evidence="2 3" key="1">
    <citation type="submission" date="2024-02" db="EMBL/GenBank/DDBJ databases">
        <title>High-quality chromosome-scale genome assembly of Pensacola bahiagrass (Paspalum notatum Flugge var. saurae).</title>
        <authorList>
            <person name="Vega J.M."/>
            <person name="Podio M."/>
            <person name="Orjuela J."/>
            <person name="Siena L.A."/>
            <person name="Pessino S.C."/>
            <person name="Combes M.C."/>
            <person name="Mariac C."/>
            <person name="Albertini E."/>
            <person name="Pupilli F."/>
            <person name="Ortiz J.P.A."/>
            <person name="Leblanc O."/>
        </authorList>
    </citation>
    <scope>NUCLEOTIDE SEQUENCE [LARGE SCALE GENOMIC DNA]</scope>
    <source>
        <strain evidence="2">R1</strain>
        <tissue evidence="2">Leaf</tissue>
    </source>
</reference>
<name>A0AAQ3STH5_PASNO</name>
<dbReference type="EMBL" id="CP144746">
    <property type="protein sequence ID" value="WVZ60094.1"/>
    <property type="molecule type" value="Genomic_DNA"/>
</dbReference>
<evidence type="ECO:0000256" key="1">
    <source>
        <dbReference type="SAM" id="MobiDB-lite"/>
    </source>
</evidence>
<gene>
    <name evidence="2" type="ORF">U9M48_010157</name>
</gene>
<organism evidence="2 3">
    <name type="scientific">Paspalum notatum var. saurae</name>
    <dbReference type="NCBI Taxonomy" id="547442"/>
    <lineage>
        <taxon>Eukaryota</taxon>
        <taxon>Viridiplantae</taxon>
        <taxon>Streptophyta</taxon>
        <taxon>Embryophyta</taxon>
        <taxon>Tracheophyta</taxon>
        <taxon>Spermatophyta</taxon>
        <taxon>Magnoliopsida</taxon>
        <taxon>Liliopsida</taxon>
        <taxon>Poales</taxon>
        <taxon>Poaceae</taxon>
        <taxon>PACMAD clade</taxon>
        <taxon>Panicoideae</taxon>
        <taxon>Andropogonodae</taxon>
        <taxon>Paspaleae</taxon>
        <taxon>Paspalinae</taxon>
        <taxon>Paspalum</taxon>
    </lineage>
</organism>
<accession>A0AAQ3STH5</accession>